<dbReference type="Pfam" id="PF23845">
    <property type="entry name" value="TIM-barrel_NCTSP"/>
    <property type="match status" value="1"/>
</dbReference>
<sequence>MSHYLADGTRPHVRTDWMMRFDAAHWSLNFPRPMMAAVTVPQPGSLKVDLAFLKQNDLAGLIWESEDRRDHPLLRYETRRDYRGLALRFRWRSEGEVRPLDAVDGPTLTIEGRTEGGEDKTWYVRLWNYADGAPDDARITLDFDAMEGGFLLPGESDPVWAGDIDRMFVSLVPAGFTRSDAPLPAPAAGSVVLEDLHAEGAGAVLEQGDASVPPHALRMATGYDDQYDLTPTRILRNVRALGYRDWLTLYVGMSHFMRVAPGATAAGEPVFRVSGSGDPLCEPARAWFRNFAALAAEDDITPIWSLSYELFDAYAPEDWKQRAHDGRPALTGWEPPSTLLSPANDDAMAWLRRVAGALMEIGGAFSKEPWFQVGEPWWWTGFGDDRVPCFYDAAALSAYSGDPGDPITDTHDEFNAAQGAYAEWLGGVLGASVLSLADAARGAAANVRTALLFYAPQVLTDDAEWLRTVNMPAAWAYPAFDCLQLEDYDFVLAGDVGASRRARAAVTETLGYPAAAQDYFSGFVLNAGAPAAWTRIASAAEDALNSEVSRTFVWALPQVMRDGFTFYDVGEGEDMEAFHDVRFPLSVGAGASGGPEFLTEVTEMVSGREQRSSVWAAGRLQFDAGLGVRSEDDLIAVLNFFRARKGRAHGFRFRDPFDHASASGNVGPFDQYLGTADGLRTDFPLLKRYGESADAEVRRITRPDAASLRIAVGGEPRAAGWSLRPGGVVRFDEAPTAGGVTAGFHFDVPVRFAEDRLTASLGGWRAGEIPSIPLIEVREDG</sequence>
<dbReference type="InterPro" id="IPR057122">
    <property type="entry name" value="TIM-barrel_NCTSP"/>
</dbReference>
<organism evidence="4 5">
    <name type="scientific">Pacificimonas flava</name>
    <dbReference type="NCBI Taxonomy" id="1234595"/>
    <lineage>
        <taxon>Bacteria</taxon>
        <taxon>Pseudomonadati</taxon>
        <taxon>Pseudomonadota</taxon>
        <taxon>Alphaproteobacteria</taxon>
        <taxon>Sphingomonadales</taxon>
        <taxon>Sphingosinicellaceae</taxon>
        <taxon>Pacificimonas</taxon>
    </lineage>
</organism>
<reference evidence="4 5" key="1">
    <citation type="journal article" date="2013" name="Genome Announc.">
        <title>Draft Genome Sequence of Strain JLT2015T, Belonging to the Family Sphingomonadaceae of the Alphaproteobacteria.</title>
        <authorList>
            <person name="Tang K."/>
            <person name="Liu K."/>
            <person name="Li S."/>
            <person name="Jiao N."/>
        </authorList>
    </citation>
    <scope>NUCLEOTIDE SEQUENCE [LARGE SCALE GENOMIC DNA]</scope>
    <source>
        <strain evidence="4 5">JLT2015</strain>
    </source>
</reference>
<protein>
    <recommendedName>
        <fullName evidence="6">TIGR02217 family protein</fullName>
    </recommendedName>
</protein>
<gene>
    <name evidence="4" type="ORF">C725_2207</name>
</gene>
<keyword evidence="5" id="KW-1185">Reference proteome</keyword>
<evidence type="ECO:0000259" key="2">
    <source>
        <dbReference type="Pfam" id="PF23844"/>
    </source>
</evidence>
<feature type="domain" description="DUF2460" evidence="1">
    <location>
        <begin position="579"/>
        <end position="778"/>
    </location>
</feature>
<dbReference type="Pfam" id="PF09343">
    <property type="entry name" value="DUF2460"/>
    <property type="match status" value="1"/>
</dbReference>
<dbReference type="OrthoDB" id="1685145at2"/>
<dbReference type="InterPro" id="IPR011740">
    <property type="entry name" value="DUF2460"/>
</dbReference>
<dbReference type="InterPro" id="IPR057102">
    <property type="entry name" value="NCTSP_N"/>
</dbReference>
<accession>M2TLE1</accession>
<dbReference type="RefSeq" id="WP_008602810.1">
    <property type="nucleotide sequence ID" value="NZ_AMRV01000007.1"/>
</dbReference>
<comment type="caution">
    <text evidence="4">The sequence shown here is derived from an EMBL/GenBank/DDBJ whole genome shotgun (WGS) entry which is preliminary data.</text>
</comment>
<feature type="domain" description="Non-contractile tail sheath TIM barrel" evidence="3">
    <location>
        <begin position="213"/>
        <end position="564"/>
    </location>
</feature>
<dbReference type="PATRIC" id="fig|1234595.3.peg.2210"/>
<proteinExistence type="predicted"/>
<evidence type="ECO:0000259" key="3">
    <source>
        <dbReference type="Pfam" id="PF23845"/>
    </source>
</evidence>
<dbReference type="Proteomes" id="UP000011717">
    <property type="component" value="Unassembled WGS sequence"/>
</dbReference>
<dbReference type="AlphaFoldDB" id="M2TLE1"/>
<name>M2TLE1_9SPHN</name>
<evidence type="ECO:0008006" key="6">
    <source>
        <dbReference type="Google" id="ProtNLM"/>
    </source>
</evidence>
<evidence type="ECO:0000313" key="5">
    <source>
        <dbReference type="Proteomes" id="UP000011717"/>
    </source>
</evidence>
<dbReference type="EMBL" id="AMRV01000007">
    <property type="protein sequence ID" value="EMD82486.1"/>
    <property type="molecule type" value="Genomic_DNA"/>
</dbReference>
<dbReference type="NCBIfam" id="TIGR02217">
    <property type="entry name" value="chp_TIGR02217"/>
    <property type="match status" value="1"/>
</dbReference>
<evidence type="ECO:0000313" key="4">
    <source>
        <dbReference type="EMBL" id="EMD82486.1"/>
    </source>
</evidence>
<evidence type="ECO:0000259" key="1">
    <source>
        <dbReference type="Pfam" id="PF09343"/>
    </source>
</evidence>
<feature type="domain" description="Non-contractile tail sheath N-terminal" evidence="2">
    <location>
        <begin position="19"/>
        <end position="208"/>
    </location>
</feature>
<dbReference type="Pfam" id="PF23844">
    <property type="entry name" value="NCTSP_N"/>
    <property type="match status" value="1"/>
</dbReference>